<dbReference type="PANTHER" id="PTHR37422:SF21">
    <property type="entry name" value="EXOQ-LIKE PROTEIN"/>
    <property type="match status" value="1"/>
</dbReference>
<feature type="transmembrane region" description="Helical" evidence="5">
    <location>
        <begin position="118"/>
        <end position="140"/>
    </location>
</feature>
<feature type="transmembrane region" description="Helical" evidence="5">
    <location>
        <begin position="88"/>
        <end position="106"/>
    </location>
</feature>
<feature type="transmembrane region" description="Helical" evidence="5">
    <location>
        <begin position="28"/>
        <end position="45"/>
    </location>
</feature>
<accession>A0ABS8GEY4</accession>
<dbReference type="RefSeq" id="WP_229163151.1">
    <property type="nucleotide sequence ID" value="NZ_JAJEWP010000011.1"/>
</dbReference>
<dbReference type="GO" id="GO:0016874">
    <property type="term" value="F:ligase activity"/>
    <property type="evidence" value="ECO:0007669"/>
    <property type="project" value="UniProtKB-KW"/>
</dbReference>
<organism evidence="7 8">
    <name type="scientific">Fluctibacter halophilus</name>
    <dbReference type="NCBI Taxonomy" id="226011"/>
    <lineage>
        <taxon>Bacteria</taxon>
        <taxon>Pseudomonadati</taxon>
        <taxon>Pseudomonadota</taxon>
        <taxon>Gammaproteobacteria</taxon>
        <taxon>Alteromonadales</taxon>
        <taxon>Alteromonadaceae</taxon>
        <taxon>Fluctibacter</taxon>
    </lineage>
</organism>
<feature type="transmembrane region" description="Helical" evidence="5">
    <location>
        <begin position="331"/>
        <end position="351"/>
    </location>
</feature>
<dbReference type="Pfam" id="PF04932">
    <property type="entry name" value="Wzy_C"/>
    <property type="match status" value="1"/>
</dbReference>
<name>A0ABS8GEY4_9ALTE</name>
<comment type="caution">
    <text evidence="7">The sequence shown here is derived from an EMBL/GenBank/DDBJ whole genome shotgun (WGS) entry which is preliminary data.</text>
</comment>
<protein>
    <submittedName>
        <fullName evidence="7">O-antigen ligase family protein</fullName>
    </submittedName>
</protein>
<sequence>MYASLCLIAAICVLNLNGVGVLMLGVGQLFSLPLLLASALGWYWAVLRKPPVSQYLLVYLGVLTVYLGMGLLASVIHGLSRIDFSATVFVRYLTTAFIIVSVYLHVKMLGPESEQRLLRFVLVLIVIASALIPFSAYINISGALVTSSGRGTGVFANPNEAGIVAVSGIALALSLELPAWLRRSLIVFLAAMAVMTFSKTSMMLCLLVYLAYQGLKPSLGRSLVYVLVTVVIGWGTLSLFKQDIIEQFDPKQAVRIAQLLNVLTMQGDVSDDDLTSGRAELWELGMEKISRHPFMGNGLGELHSMEEARTSVNKGVGQGVHNTYLLKLGDAGIFALSGFLFFILFFLWHAFRLRTASAGARFVFLYMLVFAINAVSSHGMELLRFHNFFLGLSMALLAHAARQSQQSYLRNEAVQ</sequence>
<keyword evidence="8" id="KW-1185">Reference proteome</keyword>
<evidence type="ECO:0000256" key="5">
    <source>
        <dbReference type="SAM" id="Phobius"/>
    </source>
</evidence>
<keyword evidence="2 5" id="KW-0812">Transmembrane</keyword>
<reference evidence="7 8" key="1">
    <citation type="submission" date="2021-10" db="EMBL/GenBank/DDBJ databases">
        <title>Draft genome of Aestuariibacter halophilus JC2043.</title>
        <authorList>
            <person name="Emsley S.A."/>
            <person name="Pfannmuller K.M."/>
            <person name="Ushijima B."/>
            <person name="Saw J.H."/>
            <person name="Videau P."/>
        </authorList>
    </citation>
    <scope>NUCLEOTIDE SEQUENCE [LARGE SCALE GENOMIC DNA]</scope>
    <source>
        <strain evidence="7 8">JC2043</strain>
    </source>
</reference>
<gene>
    <name evidence="7" type="ORF">LJ739_18950</name>
</gene>
<evidence type="ECO:0000313" key="8">
    <source>
        <dbReference type="Proteomes" id="UP001520878"/>
    </source>
</evidence>
<keyword evidence="7" id="KW-0436">Ligase</keyword>
<comment type="subcellular location">
    <subcellularLocation>
        <location evidence="1">Membrane</location>
        <topology evidence="1">Multi-pass membrane protein</topology>
    </subcellularLocation>
</comment>
<feature type="transmembrane region" description="Helical" evidence="5">
    <location>
        <begin position="358"/>
        <end position="376"/>
    </location>
</feature>
<feature type="transmembrane region" description="Helical" evidence="5">
    <location>
        <begin position="222"/>
        <end position="240"/>
    </location>
</feature>
<evidence type="ECO:0000256" key="4">
    <source>
        <dbReference type="ARBA" id="ARBA00023136"/>
    </source>
</evidence>
<dbReference type="EMBL" id="JAJEWP010000011">
    <property type="protein sequence ID" value="MCC2618339.1"/>
    <property type="molecule type" value="Genomic_DNA"/>
</dbReference>
<feature type="domain" description="O-antigen ligase-related" evidence="6">
    <location>
        <begin position="186"/>
        <end position="340"/>
    </location>
</feature>
<keyword evidence="3 5" id="KW-1133">Transmembrane helix</keyword>
<evidence type="ECO:0000256" key="1">
    <source>
        <dbReference type="ARBA" id="ARBA00004141"/>
    </source>
</evidence>
<evidence type="ECO:0000256" key="2">
    <source>
        <dbReference type="ARBA" id="ARBA00022692"/>
    </source>
</evidence>
<evidence type="ECO:0000256" key="3">
    <source>
        <dbReference type="ARBA" id="ARBA00022989"/>
    </source>
</evidence>
<feature type="transmembrane region" description="Helical" evidence="5">
    <location>
        <begin position="57"/>
        <end position="76"/>
    </location>
</feature>
<dbReference type="InterPro" id="IPR007016">
    <property type="entry name" value="O-antigen_ligase-rel_domated"/>
</dbReference>
<evidence type="ECO:0000259" key="6">
    <source>
        <dbReference type="Pfam" id="PF04932"/>
    </source>
</evidence>
<keyword evidence="4 5" id="KW-0472">Membrane</keyword>
<dbReference type="PANTHER" id="PTHR37422">
    <property type="entry name" value="TEICHURONIC ACID BIOSYNTHESIS PROTEIN TUAE"/>
    <property type="match status" value="1"/>
</dbReference>
<feature type="transmembrane region" description="Helical" evidence="5">
    <location>
        <begin position="185"/>
        <end position="210"/>
    </location>
</feature>
<dbReference type="Proteomes" id="UP001520878">
    <property type="component" value="Unassembled WGS sequence"/>
</dbReference>
<dbReference type="InterPro" id="IPR051533">
    <property type="entry name" value="WaaL-like"/>
</dbReference>
<evidence type="ECO:0000313" key="7">
    <source>
        <dbReference type="EMBL" id="MCC2618339.1"/>
    </source>
</evidence>
<proteinExistence type="predicted"/>